<proteinExistence type="predicted"/>
<name>A0AAD4SZU8_9MAGN</name>
<gene>
    <name evidence="2" type="ORF">MKW98_023983</name>
</gene>
<dbReference type="AlphaFoldDB" id="A0AAD4SZU8"/>
<keyword evidence="1" id="KW-1133">Transmembrane helix</keyword>
<keyword evidence="1" id="KW-0812">Transmembrane</keyword>
<keyword evidence="1" id="KW-0472">Membrane</keyword>
<feature type="non-terminal residue" evidence="2">
    <location>
        <position position="1"/>
    </location>
</feature>
<evidence type="ECO:0000313" key="3">
    <source>
        <dbReference type="Proteomes" id="UP001202328"/>
    </source>
</evidence>
<organism evidence="2 3">
    <name type="scientific">Papaver atlanticum</name>
    <dbReference type="NCBI Taxonomy" id="357466"/>
    <lineage>
        <taxon>Eukaryota</taxon>
        <taxon>Viridiplantae</taxon>
        <taxon>Streptophyta</taxon>
        <taxon>Embryophyta</taxon>
        <taxon>Tracheophyta</taxon>
        <taxon>Spermatophyta</taxon>
        <taxon>Magnoliopsida</taxon>
        <taxon>Ranunculales</taxon>
        <taxon>Papaveraceae</taxon>
        <taxon>Papaveroideae</taxon>
        <taxon>Papaver</taxon>
    </lineage>
</organism>
<reference evidence="2" key="1">
    <citation type="submission" date="2022-04" db="EMBL/GenBank/DDBJ databases">
        <title>A functionally conserved STORR gene fusion in Papaver species that diverged 16.8 million years ago.</title>
        <authorList>
            <person name="Catania T."/>
        </authorList>
    </citation>
    <scope>NUCLEOTIDE SEQUENCE</scope>
    <source>
        <strain evidence="2">S-188037</strain>
    </source>
</reference>
<dbReference type="EMBL" id="JAJJMB010007708">
    <property type="protein sequence ID" value="KAI3928382.1"/>
    <property type="molecule type" value="Genomic_DNA"/>
</dbReference>
<feature type="transmembrane region" description="Helical" evidence="1">
    <location>
        <begin position="69"/>
        <end position="88"/>
    </location>
</feature>
<sequence>FGDIFLDEMAGNDHHIHGSGTFKEHFLKDRQSTILEISESIKEDTSSVDAIVEISKSIKKDTASLVRNSEIVICLLGVILCGVGWLVYKSNQKPKPPKKGKEETDLH</sequence>
<keyword evidence="3" id="KW-1185">Reference proteome</keyword>
<accession>A0AAD4SZU8</accession>
<dbReference type="Proteomes" id="UP001202328">
    <property type="component" value="Unassembled WGS sequence"/>
</dbReference>
<evidence type="ECO:0000256" key="1">
    <source>
        <dbReference type="SAM" id="Phobius"/>
    </source>
</evidence>
<evidence type="ECO:0000313" key="2">
    <source>
        <dbReference type="EMBL" id="KAI3928382.1"/>
    </source>
</evidence>
<protein>
    <submittedName>
        <fullName evidence="2">Uncharacterized protein</fullName>
    </submittedName>
</protein>
<comment type="caution">
    <text evidence="2">The sequence shown here is derived from an EMBL/GenBank/DDBJ whole genome shotgun (WGS) entry which is preliminary data.</text>
</comment>